<feature type="region of interest" description="Disordered" evidence="1">
    <location>
        <begin position="141"/>
        <end position="172"/>
    </location>
</feature>
<dbReference type="Gene3D" id="3.30.70.1230">
    <property type="entry name" value="Nucleotide cyclase"/>
    <property type="match status" value="1"/>
</dbReference>
<comment type="caution">
    <text evidence="2">The sequence shown here is derived from an EMBL/GenBank/DDBJ whole genome shotgun (WGS) entry which is preliminary data.</text>
</comment>
<dbReference type="SUPFAM" id="SSF55073">
    <property type="entry name" value="Nucleotide cyclase"/>
    <property type="match status" value="1"/>
</dbReference>
<keyword evidence="3" id="KW-1185">Reference proteome</keyword>
<name>A0A9W6TSD7_9STRA</name>
<dbReference type="PANTHER" id="PTHR47455:SF1">
    <property type="entry name" value="GUANYLATE CYCLASE DOMAIN-CONTAINING PROTEIN"/>
    <property type="match status" value="1"/>
</dbReference>
<evidence type="ECO:0000256" key="1">
    <source>
        <dbReference type="SAM" id="MobiDB-lite"/>
    </source>
</evidence>
<protein>
    <submittedName>
        <fullName evidence="2">Unnamed protein product</fullName>
    </submittedName>
</protein>
<dbReference type="CDD" id="cd07302">
    <property type="entry name" value="CHD"/>
    <property type="match status" value="1"/>
</dbReference>
<proteinExistence type="predicted"/>
<dbReference type="EMBL" id="BSXW01000312">
    <property type="protein sequence ID" value="GMF18303.1"/>
    <property type="molecule type" value="Genomic_DNA"/>
</dbReference>
<dbReference type="OrthoDB" id="194468at2759"/>
<dbReference type="Proteomes" id="UP001165083">
    <property type="component" value="Unassembled WGS sequence"/>
</dbReference>
<evidence type="ECO:0000313" key="3">
    <source>
        <dbReference type="Proteomes" id="UP001165083"/>
    </source>
</evidence>
<evidence type="ECO:0000313" key="2">
    <source>
        <dbReference type="EMBL" id="GMF18303.1"/>
    </source>
</evidence>
<sequence length="525" mass="56742">MPTSTGSELNVLLRHVPKIVVSRFLNNPNRPRGPESFSFLATVALFDISGFSSLGSRLSEDERRQSSDNNNAGVNTVAISASSPSATALGPTRPLLSKGTRGSSGRMLHSEPKVSKSRISQPVLPSLPTFGSPTAENIFSTSTRELSARRESSMQYDDNSLGDDDEGFSPSDMMRQRRQSSMSYASSTSMSFMHGPKTSIATQGIAVETLTTTLNKSLEPVIDVILKHGGDIIKFAGDALIVMWETEASRGKVTPAGELVYRAVCCALEALQALEAAVTTNNKNDSDHSHLKLLGMHVGLGVSEMTGNHVGGVLNRWEFYLSGDANRQMSFAEENASKGQLALSPEAYKALETRFGSLPELDKVCHASGNYLVQEVPGDSPALIPQRQSAIIPSLEANADLIGFLRCYVPGAIVSHLQKGLTLTPCRLNVTVAFVKLEGVIKIKDAQTQLQTIHQNLCTIQECAYKAQGMLRQFVIDDKGAIAIVAIGLPPFFHENNGKHSFHSVLVPSYLSPNSTHVHDSFSWD</sequence>
<organism evidence="2 3">
    <name type="scientific">Phytophthora lilii</name>
    <dbReference type="NCBI Taxonomy" id="2077276"/>
    <lineage>
        <taxon>Eukaryota</taxon>
        <taxon>Sar</taxon>
        <taxon>Stramenopiles</taxon>
        <taxon>Oomycota</taxon>
        <taxon>Peronosporomycetes</taxon>
        <taxon>Peronosporales</taxon>
        <taxon>Peronosporaceae</taxon>
        <taxon>Phytophthora</taxon>
    </lineage>
</organism>
<dbReference type="GO" id="GO:0035556">
    <property type="term" value="P:intracellular signal transduction"/>
    <property type="evidence" value="ECO:0007669"/>
    <property type="project" value="InterPro"/>
</dbReference>
<dbReference type="AlphaFoldDB" id="A0A9W6TSD7"/>
<dbReference type="GO" id="GO:0009190">
    <property type="term" value="P:cyclic nucleotide biosynthetic process"/>
    <property type="evidence" value="ECO:0007669"/>
    <property type="project" value="InterPro"/>
</dbReference>
<dbReference type="PANTHER" id="PTHR47455">
    <property type="entry name" value="ADENYLYL CYCLASE BETA"/>
    <property type="match status" value="1"/>
</dbReference>
<gene>
    <name evidence="2" type="ORF">Plil01_000683400</name>
</gene>
<feature type="region of interest" description="Disordered" evidence="1">
    <location>
        <begin position="59"/>
        <end position="127"/>
    </location>
</feature>
<accession>A0A9W6TSD7</accession>
<feature type="compositionally biased region" description="Polar residues" evidence="1">
    <location>
        <begin position="67"/>
        <end position="86"/>
    </location>
</feature>
<reference evidence="2" key="1">
    <citation type="submission" date="2023-04" db="EMBL/GenBank/DDBJ databases">
        <title>Phytophthora lilii NBRC 32176.</title>
        <authorList>
            <person name="Ichikawa N."/>
            <person name="Sato H."/>
            <person name="Tonouchi N."/>
        </authorList>
    </citation>
    <scope>NUCLEOTIDE SEQUENCE</scope>
    <source>
        <strain evidence="2">NBRC 32176</strain>
    </source>
</reference>
<dbReference type="InterPro" id="IPR001054">
    <property type="entry name" value="A/G_cyclase"/>
</dbReference>
<dbReference type="InterPro" id="IPR029787">
    <property type="entry name" value="Nucleotide_cyclase"/>
</dbReference>